<proteinExistence type="predicted"/>
<dbReference type="GO" id="GO:0003677">
    <property type="term" value="F:DNA binding"/>
    <property type="evidence" value="ECO:0007669"/>
    <property type="project" value="TreeGrafter"/>
</dbReference>
<dbReference type="EnsemblMetazoa" id="GPPI040430-RA">
    <property type="protein sequence ID" value="GPPI040430-PA"/>
    <property type="gene ID" value="GPPI040430"/>
</dbReference>
<organism evidence="1 2">
    <name type="scientific">Glossina palpalis gambiensis</name>
    <dbReference type="NCBI Taxonomy" id="67801"/>
    <lineage>
        <taxon>Eukaryota</taxon>
        <taxon>Metazoa</taxon>
        <taxon>Ecdysozoa</taxon>
        <taxon>Arthropoda</taxon>
        <taxon>Hexapoda</taxon>
        <taxon>Insecta</taxon>
        <taxon>Pterygota</taxon>
        <taxon>Neoptera</taxon>
        <taxon>Endopterygota</taxon>
        <taxon>Diptera</taxon>
        <taxon>Brachycera</taxon>
        <taxon>Muscomorpha</taxon>
        <taxon>Hippoboscoidea</taxon>
        <taxon>Glossinidae</taxon>
        <taxon>Glossina</taxon>
    </lineage>
</organism>
<dbReference type="VEuPathDB" id="VectorBase:GPPI040430"/>
<keyword evidence="2" id="KW-1185">Reference proteome</keyword>
<dbReference type="AlphaFoldDB" id="A0A1B0BTX7"/>
<reference evidence="2" key="1">
    <citation type="submission" date="2015-01" db="EMBL/GenBank/DDBJ databases">
        <authorList>
            <person name="Aksoy S."/>
            <person name="Warren W."/>
            <person name="Wilson R.K."/>
        </authorList>
    </citation>
    <scope>NUCLEOTIDE SEQUENCE [LARGE SCALE GENOMIC DNA]</scope>
    <source>
        <strain evidence="2">IAEA</strain>
    </source>
</reference>
<protein>
    <submittedName>
        <fullName evidence="1">Uncharacterized protein</fullName>
    </submittedName>
</protein>
<dbReference type="STRING" id="67801.A0A1B0BTX7"/>
<dbReference type="GO" id="GO:0005634">
    <property type="term" value="C:nucleus"/>
    <property type="evidence" value="ECO:0007669"/>
    <property type="project" value="TreeGrafter"/>
</dbReference>
<evidence type="ECO:0000313" key="2">
    <source>
        <dbReference type="Proteomes" id="UP000092460"/>
    </source>
</evidence>
<dbReference type="Proteomes" id="UP000092460">
    <property type="component" value="Unassembled WGS sequence"/>
</dbReference>
<reference evidence="1" key="2">
    <citation type="submission" date="2020-05" db="UniProtKB">
        <authorList>
            <consortium name="EnsemblMetazoa"/>
        </authorList>
    </citation>
    <scope>IDENTIFICATION</scope>
    <source>
        <strain evidence="1">IAEA</strain>
    </source>
</reference>
<dbReference type="PANTHER" id="PTHR19303">
    <property type="entry name" value="TRANSPOSON"/>
    <property type="match status" value="1"/>
</dbReference>
<evidence type="ECO:0000313" key="1">
    <source>
        <dbReference type="EnsemblMetazoa" id="GPPI040430-PA"/>
    </source>
</evidence>
<dbReference type="EMBL" id="JXJN01020414">
    <property type="status" value="NOT_ANNOTATED_CDS"/>
    <property type="molecule type" value="Genomic_DNA"/>
</dbReference>
<sequence>MASVKPNPITATSEIRENVKESFDQDIHEDTVRKIFKKADYHGERASPDVEAAKKFILEIPQIIEEGEYSADQIFNADETNLYWKRMSSPTFISKNEKQASGYKPCKDRVTLHMCSNLSGNFLVKPTIINHSLKPRALKNHWNNQGILHWKEFSILDCVTIIALVGKELNQSTLHARWKPLLHQMVQTRNFVPSETE</sequence>
<name>A0A1B0BTX7_9MUSC</name>
<dbReference type="InterPro" id="IPR050863">
    <property type="entry name" value="CenT-Element_Derived"/>
</dbReference>
<dbReference type="PANTHER" id="PTHR19303:SF73">
    <property type="entry name" value="PROTEIN PDC2"/>
    <property type="match status" value="1"/>
</dbReference>
<accession>A0A1B0BTX7</accession>